<evidence type="ECO:0000313" key="2">
    <source>
        <dbReference type="Proteomes" id="UP000345637"/>
    </source>
</evidence>
<accession>A0A485B1V8</accession>
<organism evidence="1 2">
    <name type="scientific">Raoultella planticola</name>
    <name type="common">Klebsiella planticola</name>
    <dbReference type="NCBI Taxonomy" id="575"/>
    <lineage>
        <taxon>Bacteria</taxon>
        <taxon>Pseudomonadati</taxon>
        <taxon>Pseudomonadota</taxon>
        <taxon>Gammaproteobacteria</taxon>
        <taxon>Enterobacterales</taxon>
        <taxon>Enterobacteriaceae</taxon>
        <taxon>Klebsiella/Raoultella group</taxon>
        <taxon>Raoultella</taxon>
    </lineage>
</organism>
<dbReference type="Proteomes" id="UP000345637">
    <property type="component" value="Unassembled WGS sequence"/>
</dbReference>
<dbReference type="InterPro" id="IPR047879">
    <property type="entry name" value="YjiT"/>
</dbReference>
<name>A0A485B1V8_RAOPL</name>
<sequence>MCSLYCQRDGCLVSELEDCETDFSALGCRALIVKGRLDILIEGGETYRIKTGREQIIQTGFSFQGKRLNWTSYPDELFLGVPGITHNSENLLTHHYRLFFNGTFIDNCDVQEKMGAQFISVRNENNETLLRKKIGVLPNDFCLEIKNGQQANEGSVIITTKYPCLYSLKEKILEVGRERLSGSTEILMKAEGIPPASISLQITPNLTANPIVILLPFPARGCLAFDKDEKPLPKNLTINDLLGARAYLFGKNGEPTRYQLELRLRSRSGMQAWYEWRYSAGENPVELTLYSLREHIDNLLSLEEGIDQTVDMRIEGGGSSFTWQIRRYKYSLEYDREMQLLLANSVSNRTGQIPSPVIMLLSEPERKAVSLVSRTSEGVPVGEFELSSTIQNNGPWLVLPKQGEEASFRPCYIAGEPVIQSDTTAIQSLQKATQLFNPRSDVNTITLVLEQMASDPAHSGWQFLRNLYNQFGYLPLATFEVWRALVQHPRALAMSLFKFEMSIDYLSRIESEFPVFWEFLPITEVKHASMRFRAFLTHKGAPEEMQIKLLGRMFQQLGTVFPTYASEVQLWLDQGKLPPTFPAQMIKGIIHDWHQELLREHGESRWPEFGGSGLFRWYASQKDPIIEVSPDTSYRYSVTLLPIFAAAVACGKTTFDSVFENKPGAVFFLRQVRDFDSRWFNAIFQYCLLRNVAKK</sequence>
<dbReference type="AlphaFoldDB" id="A0A485B1V8"/>
<gene>
    <name evidence="1" type="ORF">NCTC12998_01964</name>
</gene>
<dbReference type="NCBIfam" id="NF038336">
    <property type="entry name" value="YjiT_fam"/>
    <property type="match status" value="1"/>
</dbReference>
<proteinExistence type="predicted"/>
<protein>
    <submittedName>
        <fullName evidence="1">Uncharacterized protein</fullName>
    </submittedName>
</protein>
<dbReference type="EMBL" id="CAADJE010000020">
    <property type="protein sequence ID" value="VFS62639.1"/>
    <property type="molecule type" value="Genomic_DNA"/>
</dbReference>
<evidence type="ECO:0000313" key="1">
    <source>
        <dbReference type="EMBL" id="VFS62639.1"/>
    </source>
</evidence>
<reference evidence="1 2" key="1">
    <citation type="submission" date="2019-03" db="EMBL/GenBank/DDBJ databases">
        <authorList>
            <consortium name="Pathogen Informatics"/>
        </authorList>
    </citation>
    <scope>NUCLEOTIDE SEQUENCE [LARGE SCALE GENOMIC DNA]</scope>
    <source>
        <strain evidence="1 2">NCTC12998</strain>
    </source>
</reference>